<dbReference type="Gene3D" id="3.60.10.10">
    <property type="entry name" value="Endonuclease/exonuclease/phosphatase"/>
    <property type="match status" value="1"/>
</dbReference>
<dbReference type="InterPro" id="IPR036691">
    <property type="entry name" value="Endo/exonu/phosph_ase_sf"/>
</dbReference>
<protein>
    <submittedName>
        <fullName evidence="3">Endonuclease</fullName>
    </submittedName>
</protein>
<reference evidence="3 4" key="1">
    <citation type="submission" date="2019-11" db="EMBL/GenBank/DDBJ databases">
        <title>Pedobacter petrophilus genome.</title>
        <authorList>
            <person name="Feldbauer M.J."/>
            <person name="Newman J.D."/>
        </authorList>
    </citation>
    <scope>NUCLEOTIDE SEQUENCE [LARGE SCALE GENOMIC DNA]</scope>
    <source>
        <strain evidence="3 4">LMG 29686</strain>
    </source>
</reference>
<keyword evidence="3" id="KW-0378">Hydrolase</keyword>
<accession>A0A7K0G1C9</accession>
<keyword evidence="1" id="KW-0812">Transmembrane</keyword>
<dbReference type="GO" id="GO:0016020">
    <property type="term" value="C:membrane"/>
    <property type="evidence" value="ECO:0007669"/>
    <property type="project" value="GOC"/>
</dbReference>
<dbReference type="GO" id="GO:0006506">
    <property type="term" value="P:GPI anchor biosynthetic process"/>
    <property type="evidence" value="ECO:0007669"/>
    <property type="project" value="TreeGrafter"/>
</dbReference>
<evidence type="ECO:0000313" key="3">
    <source>
        <dbReference type="EMBL" id="MRX77240.1"/>
    </source>
</evidence>
<sequence length="374" mass="42978">MANKKYNLLDKILLPIAIILVIALIMGTVAGNMDPRQHPVIAFFGLAYPYFLFLHIIFIAWWCISKKWIFALASILVIAYGYKTLRATFSISGDQGPIVKTENSIRMMTYNVHNFKLYGGENDESVKEKILQVINEQSPDIICFQEFYTRYKGDFDTIDSLKTILKTKHFYFVPTNKNDYEAIGLAIFSKFPIKHSGKIPFVEGFPGNMSIYTDLDIKGQTLRVYNVHFQSISFEKQDYEYLDKVKEMNTQLQPSKRILRMLKSAFLKRSSQVDEMKKEMDNCKTPYLIAGDFNDTPASYVVTQITEKLNNAFIKKGAGFGTTYNGKFPNFQIDYIATSKDLEVLNYKIEKAKLSDHFPVRSDLKLISKTAETK</sequence>
<keyword evidence="1" id="KW-0472">Membrane</keyword>
<dbReference type="PANTHER" id="PTHR14859:SF15">
    <property type="entry name" value="ENDONUCLEASE_EXONUCLEASE_PHOSPHATASE DOMAIN-CONTAINING PROTEIN"/>
    <property type="match status" value="1"/>
</dbReference>
<keyword evidence="3" id="KW-0255">Endonuclease</keyword>
<feature type="transmembrane region" description="Helical" evidence="1">
    <location>
        <begin position="12"/>
        <end position="33"/>
    </location>
</feature>
<organism evidence="3 4">
    <name type="scientific">Pedobacter petrophilus</name>
    <dbReference type="NCBI Taxonomy" id="1908241"/>
    <lineage>
        <taxon>Bacteria</taxon>
        <taxon>Pseudomonadati</taxon>
        <taxon>Bacteroidota</taxon>
        <taxon>Sphingobacteriia</taxon>
        <taxon>Sphingobacteriales</taxon>
        <taxon>Sphingobacteriaceae</taxon>
        <taxon>Pedobacter</taxon>
    </lineage>
</organism>
<dbReference type="Proteomes" id="UP000487757">
    <property type="component" value="Unassembled WGS sequence"/>
</dbReference>
<feature type="domain" description="Endonuclease/exonuclease/phosphatase" evidence="2">
    <location>
        <begin position="282"/>
        <end position="357"/>
    </location>
</feature>
<dbReference type="GO" id="GO:0004519">
    <property type="term" value="F:endonuclease activity"/>
    <property type="evidence" value="ECO:0007669"/>
    <property type="project" value="UniProtKB-KW"/>
</dbReference>
<keyword evidence="1" id="KW-1133">Transmembrane helix</keyword>
<evidence type="ECO:0000313" key="4">
    <source>
        <dbReference type="Proteomes" id="UP000487757"/>
    </source>
</evidence>
<evidence type="ECO:0000256" key="1">
    <source>
        <dbReference type="SAM" id="Phobius"/>
    </source>
</evidence>
<dbReference type="EMBL" id="WKKH01000022">
    <property type="protein sequence ID" value="MRX77240.1"/>
    <property type="molecule type" value="Genomic_DNA"/>
</dbReference>
<evidence type="ECO:0000259" key="2">
    <source>
        <dbReference type="Pfam" id="PF03372"/>
    </source>
</evidence>
<keyword evidence="4" id="KW-1185">Reference proteome</keyword>
<dbReference type="OrthoDB" id="635146at2"/>
<dbReference type="PANTHER" id="PTHR14859">
    <property type="entry name" value="CALCOFLUOR WHITE HYPERSENSITIVE PROTEIN PRECURSOR"/>
    <property type="match status" value="1"/>
</dbReference>
<name>A0A7K0G1C9_9SPHI</name>
<gene>
    <name evidence="3" type="ORF">GJU39_14215</name>
</gene>
<feature type="transmembrane region" description="Helical" evidence="1">
    <location>
        <begin position="40"/>
        <end position="62"/>
    </location>
</feature>
<feature type="domain" description="Endonuclease/exonuclease/phosphatase" evidence="2">
    <location>
        <begin position="108"/>
        <end position="213"/>
    </location>
</feature>
<dbReference type="AlphaFoldDB" id="A0A7K0G1C9"/>
<dbReference type="InterPro" id="IPR051916">
    <property type="entry name" value="GPI-anchor_lipid_remodeler"/>
</dbReference>
<dbReference type="InterPro" id="IPR005135">
    <property type="entry name" value="Endo/exonuclease/phosphatase"/>
</dbReference>
<dbReference type="CDD" id="cd09084">
    <property type="entry name" value="EEP-2"/>
    <property type="match status" value="1"/>
</dbReference>
<proteinExistence type="predicted"/>
<dbReference type="Pfam" id="PF03372">
    <property type="entry name" value="Exo_endo_phos"/>
    <property type="match status" value="2"/>
</dbReference>
<keyword evidence="3" id="KW-0540">Nuclease</keyword>
<dbReference type="RefSeq" id="WP_154281536.1">
    <property type="nucleotide sequence ID" value="NZ_JBHUJQ010000001.1"/>
</dbReference>
<comment type="caution">
    <text evidence="3">The sequence shown here is derived from an EMBL/GenBank/DDBJ whole genome shotgun (WGS) entry which is preliminary data.</text>
</comment>
<feature type="transmembrane region" description="Helical" evidence="1">
    <location>
        <begin position="68"/>
        <end position="85"/>
    </location>
</feature>
<dbReference type="SUPFAM" id="SSF56219">
    <property type="entry name" value="DNase I-like"/>
    <property type="match status" value="1"/>
</dbReference>